<protein>
    <submittedName>
        <fullName evidence="2">UPF0149 family protein</fullName>
    </submittedName>
</protein>
<proteinExistence type="inferred from homology"/>
<reference evidence="2 3" key="1">
    <citation type="submission" date="2022-10" db="EMBL/GenBank/DDBJ databases">
        <title>Aestuariibacter sp. AA17 isolated from Montipora capitata coral fragment.</title>
        <authorList>
            <person name="Emsley S.A."/>
            <person name="Pfannmuller K.M."/>
            <person name="Loughran R.M."/>
            <person name="Shlafstein M."/>
            <person name="Papke E."/>
            <person name="Saw J.H."/>
            <person name="Ushijima B."/>
            <person name="Videau P."/>
        </authorList>
    </citation>
    <scope>NUCLEOTIDE SEQUENCE [LARGE SCALE GENOMIC DNA]</scope>
    <source>
        <strain evidence="2 3">AA17</strain>
    </source>
</reference>
<dbReference type="Gene3D" id="1.20.120.740">
    <property type="entry name" value="YgfB uncharacterised protein family UPF0149, PF03695"/>
    <property type="match status" value="1"/>
</dbReference>
<dbReference type="EMBL" id="JAOWKX010000001">
    <property type="protein sequence ID" value="MCV2883456.1"/>
    <property type="molecule type" value="Genomic_DNA"/>
</dbReference>
<accession>A0ABT3A503</accession>
<dbReference type="RefSeq" id="WP_263710654.1">
    <property type="nucleotide sequence ID" value="NZ_JAOWKX010000001.1"/>
</dbReference>
<dbReference type="SUPFAM" id="SSF101327">
    <property type="entry name" value="YgfB-like"/>
    <property type="match status" value="1"/>
</dbReference>
<evidence type="ECO:0000313" key="3">
    <source>
        <dbReference type="Proteomes" id="UP001652504"/>
    </source>
</evidence>
<name>A0ABT3A503_9ALTE</name>
<dbReference type="PANTHER" id="PTHR37528">
    <property type="entry name" value="UPF0149 PROTEIN YGFB"/>
    <property type="match status" value="1"/>
</dbReference>
<gene>
    <name evidence="2" type="ORF">OE749_01930</name>
</gene>
<sequence>MSNESQNAYEKSAIILEQHKILTSASEIHGMMVGMLSGGMSLDNRDWLEPLADFINEGEALSDEVKQHLLAVFNDTCQQLVETEFSLTLCLPDDAAPINERGHALIDWVHGFMLGFGLFQADLTKCSDDVKEALQDFSEIAKMDEEMTPDEESERALFEVVEYVRVSSMLCFNELGKPAEEDKETPTVH</sequence>
<organism evidence="2 3">
    <name type="scientific">Fluctibacter corallii</name>
    <dbReference type="NCBI Taxonomy" id="2984329"/>
    <lineage>
        <taxon>Bacteria</taxon>
        <taxon>Pseudomonadati</taxon>
        <taxon>Pseudomonadota</taxon>
        <taxon>Gammaproteobacteria</taxon>
        <taxon>Alteromonadales</taxon>
        <taxon>Alteromonadaceae</taxon>
        <taxon>Fluctibacter</taxon>
    </lineage>
</organism>
<evidence type="ECO:0000313" key="2">
    <source>
        <dbReference type="EMBL" id="MCV2883456.1"/>
    </source>
</evidence>
<dbReference type="InterPro" id="IPR011978">
    <property type="entry name" value="YgfB-like"/>
</dbReference>
<dbReference type="InterPro" id="IPR036255">
    <property type="entry name" value="YgfB-like_sf"/>
</dbReference>
<comment type="caution">
    <text evidence="2">The sequence shown here is derived from an EMBL/GenBank/DDBJ whole genome shotgun (WGS) entry which is preliminary data.</text>
</comment>
<comment type="similarity">
    <text evidence="1">Belongs to the UPF0149 family.</text>
</comment>
<keyword evidence="3" id="KW-1185">Reference proteome</keyword>
<dbReference type="Proteomes" id="UP001652504">
    <property type="component" value="Unassembled WGS sequence"/>
</dbReference>
<dbReference type="PANTHER" id="PTHR37528:SF1">
    <property type="entry name" value="UPF0149 PROTEIN YGFB"/>
    <property type="match status" value="1"/>
</dbReference>
<dbReference type="NCBIfam" id="TIGR02292">
    <property type="entry name" value="ygfB_yecA"/>
    <property type="match status" value="1"/>
</dbReference>
<evidence type="ECO:0000256" key="1">
    <source>
        <dbReference type="ARBA" id="ARBA00038308"/>
    </source>
</evidence>
<dbReference type="Pfam" id="PF03695">
    <property type="entry name" value="UPF0149"/>
    <property type="match status" value="1"/>
</dbReference>